<dbReference type="PANTHER" id="PTHR42697:SF1">
    <property type="entry name" value="ENDONUCLEASE 8"/>
    <property type="match status" value="1"/>
</dbReference>
<dbReference type="SMART" id="SM00898">
    <property type="entry name" value="Fapy_DNA_glyco"/>
    <property type="match status" value="1"/>
</dbReference>
<dbReference type="SUPFAM" id="SSF81624">
    <property type="entry name" value="N-terminal domain of MutM-like DNA repair proteins"/>
    <property type="match status" value="1"/>
</dbReference>
<keyword evidence="5 13" id="KW-0863">Zinc-finger</keyword>
<name>A0A5C6AFL6_9BACT</name>
<feature type="domain" description="Formamidopyrimidine-DNA glycosylase catalytic" evidence="15">
    <location>
        <begin position="2"/>
        <end position="98"/>
    </location>
</feature>
<dbReference type="SUPFAM" id="SSF57716">
    <property type="entry name" value="Glucocorticoid receptor-like (DNA-binding domain)"/>
    <property type="match status" value="1"/>
</dbReference>
<dbReference type="EMBL" id="SJPR01000003">
    <property type="protein sequence ID" value="TWT97013.1"/>
    <property type="molecule type" value="Genomic_DNA"/>
</dbReference>
<dbReference type="InterPro" id="IPR015886">
    <property type="entry name" value="H2TH_FPG"/>
</dbReference>
<evidence type="ECO:0000256" key="1">
    <source>
        <dbReference type="ARBA" id="ARBA00009409"/>
    </source>
</evidence>
<keyword evidence="10" id="KW-0456">Lyase</keyword>
<dbReference type="RefSeq" id="WP_146445508.1">
    <property type="nucleotide sequence ID" value="NZ_SJPR01000003.1"/>
</dbReference>
<dbReference type="GO" id="GO:0008270">
    <property type="term" value="F:zinc ion binding"/>
    <property type="evidence" value="ECO:0007669"/>
    <property type="project" value="UniProtKB-KW"/>
</dbReference>
<dbReference type="InterPro" id="IPR000214">
    <property type="entry name" value="Znf_DNA_glyclase/AP_lyase"/>
</dbReference>
<dbReference type="AlphaFoldDB" id="A0A5C6AFL6"/>
<keyword evidence="11" id="KW-0511">Multifunctional enzyme</keyword>
<dbReference type="InterPro" id="IPR010979">
    <property type="entry name" value="Ribosomal_uS13-like_H2TH"/>
</dbReference>
<evidence type="ECO:0000259" key="15">
    <source>
        <dbReference type="PROSITE" id="PS51068"/>
    </source>
</evidence>
<dbReference type="EC" id="4.2.99.18" evidence="2"/>
<dbReference type="GO" id="GO:0140078">
    <property type="term" value="F:class I DNA-(apurinic or apyrimidinic site) endonuclease activity"/>
    <property type="evidence" value="ECO:0007669"/>
    <property type="project" value="UniProtKB-EC"/>
</dbReference>
<comment type="caution">
    <text evidence="16">The sequence shown here is derived from an EMBL/GenBank/DDBJ whole genome shotgun (WGS) entry which is preliminary data.</text>
</comment>
<keyword evidence="12 16" id="KW-0326">Glycosidase</keyword>
<organism evidence="16 17">
    <name type="scientific">Botrimarina colliarenosi</name>
    <dbReference type="NCBI Taxonomy" id="2528001"/>
    <lineage>
        <taxon>Bacteria</taxon>
        <taxon>Pseudomonadati</taxon>
        <taxon>Planctomycetota</taxon>
        <taxon>Planctomycetia</taxon>
        <taxon>Pirellulales</taxon>
        <taxon>Lacipirellulaceae</taxon>
        <taxon>Botrimarina</taxon>
    </lineage>
</organism>
<feature type="domain" description="FPG-type" evidence="14">
    <location>
        <begin position="239"/>
        <end position="271"/>
    </location>
</feature>
<evidence type="ECO:0000313" key="17">
    <source>
        <dbReference type="Proteomes" id="UP000317421"/>
    </source>
</evidence>
<dbReference type="Proteomes" id="UP000317421">
    <property type="component" value="Unassembled WGS sequence"/>
</dbReference>
<dbReference type="Pfam" id="PF06831">
    <property type="entry name" value="H2TH"/>
    <property type="match status" value="1"/>
</dbReference>
<reference evidence="16 17" key="1">
    <citation type="submission" date="2019-02" db="EMBL/GenBank/DDBJ databases">
        <title>Deep-cultivation of Planctomycetes and their phenomic and genomic characterization uncovers novel biology.</title>
        <authorList>
            <person name="Wiegand S."/>
            <person name="Jogler M."/>
            <person name="Boedeker C."/>
            <person name="Pinto D."/>
            <person name="Vollmers J."/>
            <person name="Rivas-Marin E."/>
            <person name="Kohn T."/>
            <person name="Peeters S.H."/>
            <person name="Heuer A."/>
            <person name="Rast P."/>
            <person name="Oberbeckmann S."/>
            <person name="Bunk B."/>
            <person name="Jeske O."/>
            <person name="Meyerdierks A."/>
            <person name="Storesund J.E."/>
            <person name="Kallscheuer N."/>
            <person name="Luecker S."/>
            <person name="Lage O.M."/>
            <person name="Pohl T."/>
            <person name="Merkel B.J."/>
            <person name="Hornburger P."/>
            <person name="Mueller R.-W."/>
            <person name="Bruemmer F."/>
            <person name="Labrenz M."/>
            <person name="Spormann A.M."/>
            <person name="Op Den Camp H."/>
            <person name="Overmann J."/>
            <person name="Amann R."/>
            <person name="Jetten M.S.M."/>
            <person name="Mascher T."/>
            <person name="Medema M.H."/>
            <person name="Devos D.P."/>
            <person name="Kaster A.-K."/>
            <person name="Ovreas L."/>
            <person name="Rohde M."/>
            <person name="Galperin M.Y."/>
            <person name="Jogler C."/>
        </authorList>
    </citation>
    <scope>NUCLEOTIDE SEQUENCE [LARGE SCALE GENOMIC DNA]</scope>
    <source>
        <strain evidence="16 17">Pla108</strain>
    </source>
</reference>
<dbReference type="PANTHER" id="PTHR42697">
    <property type="entry name" value="ENDONUCLEASE 8"/>
    <property type="match status" value="1"/>
</dbReference>
<dbReference type="SMART" id="SM01232">
    <property type="entry name" value="H2TH"/>
    <property type="match status" value="1"/>
</dbReference>
<dbReference type="CDD" id="cd08970">
    <property type="entry name" value="AcNei1_N"/>
    <property type="match status" value="1"/>
</dbReference>
<dbReference type="PROSITE" id="PS51068">
    <property type="entry name" value="FPG_CAT"/>
    <property type="match status" value="1"/>
</dbReference>
<dbReference type="GO" id="GO:0003684">
    <property type="term" value="F:damaged DNA binding"/>
    <property type="evidence" value="ECO:0007669"/>
    <property type="project" value="InterPro"/>
</dbReference>
<keyword evidence="4" id="KW-0227">DNA damage</keyword>
<keyword evidence="16" id="KW-0540">Nuclease</keyword>
<keyword evidence="16" id="KW-0255">Endonuclease</keyword>
<keyword evidence="6 16" id="KW-0378">Hydrolase</keyword>
<evidence type="ECO:0000256" key="9">
    <source>
        <dbReference type="ARBA" id="ARBA00023204"/>
    </source>
</evidence>
<dbReference type="GO" id="GO:0000703">
    <property type="term" value="F:oxidized pyrimidine nucleobase lesion DNA N-glycosylase activity"/>
    <property type="evidence" value="ECO:0007669"/>
    <property type="project" value="TreeGrafter"/>
</dbReference>
<keyword evidence="17" id="KW-1185">Reference proteome</keyword>
<keyword evidence="8" id="KW-0238">DNA-binding</keyword>
<dbReference type="Gene3D" id="3.20.190.10">
    <property type="entry name" value="MutM-like, N-terminal"/>
    <property type="match status" value="1"/>
</dbReference>
<evidence type="ECO:0000256" key="5">
    <source>
        <dbReference type="ARBA" id="ARBA00022771"/>
    </source>
</evidence>
<evidence type="ECO:0000313" key="16">
    <source>
        <dbReference type="EMBL" id="TWT97013.1"/>
    </source>
</evidence>
<evidence type="ECO:0000259" key="14">
    <source>
        <dbReference type="PROSITE" id="PS51066"/>
    </source>
</evidence>
<dbReference type="SUPFAM" id="SSF46946">
    <property type="entry name" value="S13-like H2TH domain"/>
    <property type="match status" value="1"/>
</dbReference>
<dbReference type="OrthoDB" id="9800855at2"/>
<dbReference type="Gene3D" id="1.10.8.50">
    <property type="match status" value="1"/>
</dbReference>
<evidence type="ECO:0000256" key="12">
    <source>
        <dbReference type="ARBA" id="ARBA00023295"/>
    </source>
</evidence>
<evidence type="ECO:0000256" key="3">
    <source>
        <dbReference type="ARBA" id="ARBA00022723"/>
    </source>
</evidence>
<keyword evidence="3" id="KW-0479">Metal-binding</keyword>
<evidence type="ECO:0000256" key="10">
    <source>
        <dbReference type="ARBA" id="ARBA00023239"/>
    </source>
</evidence>
<evidence type="ECO:0000256" key="11">
    <source>
        <dbReference type="ARBA" id="ARBA00023268"/>
    </source>
</evidence>
<evidence type="ECO:0000256" key="13">
    <source>
        <dbReference type="PROSITE-ProRule" id="PRU00391"/>
    </source>
</evidence>
<keyword evidence="7" id="KW-0862">Zinc</keyword>
<comment type="similarity">
    <text evidence="1">Belongs to the FPG family.</text>
</comment>
<sequence length="271" mass="30493">MPEGHTLHRVARDHRRLFVGQQLTASSPQERFAEGAGVLSGRRLEGVEAVGKHLFYHWAPKGRSKAADVLHIHLGLYGKFRLHKKRHEGAWPEPRGAVRLRIEGPDAAFDLNGPNRCELIDTAGYEAQLARLGPDPLRDDDPERAWRRISKSKTPIGPLLMNQEVIAGVGNIYRCESLHLLGIHPERAGKDLDRSEFDALWRKLVELMRIGVKHNRILIADPALVGKPRSRMTREEGLRIYKKANCPDCGSAIDQWTMAGRKVFACTTCQD</sequence>
<dbReference type="PROSITE" id="PS51066">
    <property type="entry name" value="ZF_FPG_2"/>
    <property type="match status" value="1"/>
</dbReference>
<proteinExistence type="inferred from homology"/>
<evidence type="ECO:0000256" key="6">
    <source>
        <dbReference type="ARBA" id="ARBA00022801"/>
    </source>
</evidence>
<dbReference type="GO" id="GO:0006284">
    <property type="term" value="P:base-excision repair"/>
    <property type="evidence" value="ECO:0007669"/>
    <property type="project" value="InterPro"/>
</dbReference>
<accession>A0A5C6AFL6</accession>
<protein>
    <recommendedName>
        <fullName evidence="2">DNA-(apurinic or apyrimidinic site) lyase</fullName>
        <ecNumber evidence="2">4.2.99.18</ecNumber>
    </recommendedName>
</protein>
<evidence type="ECO:0000256" key="8">
    <source>
        <dbReference type="ARBA" id="ARBA00023125"/>
    </source>
</evidence>
<evidence type="ECO:0000256" key="2">
    <source>
        <dbReference type="ARBA" id="ARBA00012720"/>
    </source>
</evidence>
<dbReference type="InterPro" id="IPR012319">
    <property type="entry name" value="FPG_cat"/>
</dbReference>
<gene>
    <name evidence="16" type="primary">nei1_1</name>
    <name evidence="16" type="ORF">Pla108_27900</name>
</gene>
<dbReference type="Pfam" id="PF01149">
    <property type="entry name" value="Fapy_DNA_glyco"/>
    <property type="match status" value="1"/>
</dbReference>
<evidence type="ECO:0000256" key="7">
    <source>
        <dbReference type="ARBA" id="ARBA00022833"/>
    </source>
</evidence>
<keyword evidence="9" id="KW-0234">DNA repair</keyword>
<evidence type="ECO:0000256" key="4">
    <source>
        <dbReference type="ARBA" id="ARBA00022763"/>
    </source>
</evidence>
<dbReference type="InterPro" id="IPR035937">
    <property type="entry name" value="FPG_N"/>
</dbReference>